<gene>
    <name evidence="3" type="ORF">C0V82_21135</name>
</gene>
<keyword evidence="2" id="KW-0804">Transcription</keyword>
<dbReference type="EMBL" id="CP025612">
    <property type="protein sequence ID" value="AUN32806.1"/>
    <property type="molecule type" value="Genomic_DNA"/>
</dbReference>
<dbReference type="SMART" id="SM00342">
    <property type="entry name" value="HTH_ARAC"/>
    <property type="match status" value="1"/>
</dbReference>
<dbReference type="Pfam" id="PF12833">
    <property type="entry name" value="HTH_18"/>
    <property type="match status" value="1"/>
</dbReference>
<dbReference type="PANTHER" id="PTHR43130:SF3">
    <property type="entry name" value="HTH-TYPE TRANSCRIPTIONAL REGULATOR RV1931C"/>
    <property type="match status" value="1"/>
</dbReference>
<organism evidence="3 4">
    <name type="scientific">Niveispirillum cyanobacteriorum</name>
    <dbReference type="NCBI Taxonomy" id="1612173"/>
    <lineage>
        <taxon>Bacteria</taxon>
        <taxon>Pseudomonadati</taxon>
        <taxon>Pseudomonadota</taxon>
        <taxon>Alphaproteobacteria</taxon>
        <taxon>Rhodospirillales</taxon>
        <taxon>Azospirillaceae</taxon>
        <taxon>Niveispirillum</taxon>
    </lineage>
</organism>
<keyword evidence="4" id="KW-1185">Reference proteome</keyword>
<dbReference type="OrthoDB" id="9793422at2"/>
<dbReference type="GO" id="GO:0043565">
    <property type="term" value="F:sequence-specific DNA binding"/>
    <property type="evidence" value="ECO:0007669"/>
    <property type="project" value="InterPro"/>
</dbReference>
<evidence type="ECO:0000313" key="3">
    <source>
        <dbReference type="EMBL" id="AUN32806.1"/>
    </source>
</evidence>
<accession>A0A2K9NJM5</accession>
<dbReference type="SUPFAM" id="SSF46689">
    <property type="entry name" value="Homeodomain-like"/>
    <property type="match status" value="2"/>
</dbReference>
<dbReference type="RefSeq" id="WP_102114337.1">
    <property type="nucleotide sequence ID" value="NZ_BMGN01000022.1"/>
</dbReference>
<dbReference type="SUPFAM" id="SSF52317">
    <property type="entry name" value="Class I glutamine amidotransferase-like"/>
    <property type="match status" value="1"/>
</dbReference>
<dbReference type="InterPro" id="IPR052158">
    <property type="entry name" value="INH-QAR"/>
</dbReference>
<name>A0A2K9NJM5_9PROT</name>
<dbReference type="Gene3D" id="1.10.10.60">
    <property type="entry name" value="Homeodomain-like"/>
    <property type="match status" value="1"/>
</dbReference>
<sequence length="317" mass="35064">MRSVGFLVFDGFQVMGLAALSVFELANLLSGQAHYDIHMLSDTGGRVRNSLGFGIETAAVGDVFHDTTITTGSLLAKPAPSALLDYLRTASTRSRRVAGICTGAFLLAEAGLLDGRRATTHWGHARSLATRFPKVRVEEDRIFIQDGNLWTSAGMSAGIDLALALLEEDLGREMARSVARAMVVYLRRPGGQSQFSTLLELEPKSDRVRRALTYAKENLRNELSVEELAEAASLSPRQFSRVFRQETGQSPAKAVEHLRLEVARAMMEEGRHPMDVIARETGFADRERMRRAFLRSFGQPPQVMRRLADHERHVGTA</sequence>
<dbReference type="KEGG" id="ncb:C0V82_21135"/>
<evidence type="ECO:0000313" key="4">
    <source>
        <dbReference type="Proteomes" id="UP000234752"/>
    </source>
</evidence>
<evidence type="ECO:0000256" key="1">
    <source>
        <dbReference type="ARBA" id="ARBA00023015"/>
    </source>
</evidence>
<protein>
    <submittedName>
        <fullName evidence="3">AraC family transcriptional regulator</fullName>
    </submittedName>
</protein>
<dbReference type="GO" id="GO:0003700">
    <property type="term" value="F:DNA-binding transcription factor activity"/>
    <property type="evidence" value="ECO:0007669"/>
    <property type="project" value="InterPro"/>
</dbReference>
<dbReference type="CDD" id="cd03137">
    <property type="entry name" value="GATase1_AraC_1"/>
    <property type="match status" value="1"/>
</dbReference>
<reference evidence="3 4" key="1">
    <citation type="submission" date="2017-12" db="EMBL/GenBank/DDBJ databases">
        <title>Genomes of bacteria within cyanobacterial aggregates.</title>
        <authorList>
            <person name="Cai H."/>
        </authorList>
    </citation>
    <scope>NUCLEOTIDE SEQUENCE [LARGE SCALE GENOMIC DNA]</scope>
    <source>
        <strain evidence="3 4">TH16</strain>
    </source>
</reference>
<dbReference type="InterPro" id="IPR029062">
    <property type="entry name" value="Class_I_gatase-like"/>
</dbReference>
<evidence type="ECO:0000256" key="2">
    <source>
        <dbReference type="ARBA" id="ARBA00023163"/>
    </source>
</evidence>
<dbReference type="Pfam" id="PF01965">
    <property type="entry name" value="DJ-1_PfpI"/>
    <property type="match status" value="1"/>
</dbReference>
<dbReference type="InterPro" id="IPR002818">
    <property type="entry name" value="DJ-1/PfpI"/>
</dbReference>
<dbReference type="InterPro" id="IPR009057">
    <property type="entry name" value="Homeodomain-like_sf"/>
</dbReference>
<dbReference type="AlphaFoldDB" id="A0A2K9NJM5"/>
<dbReference type="InterPro" id="IPR018060">
    <property type="entry name" value="HTH_AraC"/>
</dbReference>
<keyword evidence="1" id="KW-0805">Transcription regulation</keyword>
<proteinExistence type="predicted"/>
<dbReference type="PANTHER" id="PTHR43130">
    <property type="entry name" value="ARAC-FAMILY TRANSCRIPTIONAL REGULATOR"/>
    <property type="match status" value="1"/>
</dbReference>
<dbReference type="PROSITE" id="PS01124">
    <property type="entry name" value="HTH_ARAC_FAMILY_2"/>
    <property type="match status" value="1"/>
</dbReference>
<dbReference type="Proteomes" id="UP000234752">
    <property type="component" value="Chromosome eg_2"/>
</dbReference>
<dbReference type="Gene3D" id="3.40.50.880">
    <property type="match status" value="1"/>
</dbReference>